<dbReference type="NCBIfam" id="NF005559">
    <property type="entry name" value="PRK07231.1"/>
    <property type="match status" value="1"/>
</dbReference>
<dbReference type="SUPFAM" id="SSF51735">
    <property type="entry name" value="NAD(P)-binding Rossmann-fold domains"/>
    <property type="match status" value="1"/>
</dbReference>
<dbReference type="InterPro" id="IPR002347">
    <property type="entry name" value="SDR_fam"/>
</dbReference>
<comment type="similarity">
    <text evidence="1">Belongs to the short-chain dehydrogenases/reductases (SDR) family.</text>
</comment>
<dbReference type="EMBL" id="JAOPGA020000950">
    <property type="protein sequence ID" value="KAL0483319.1"/>
    <property type="molecule type" value="Genomic_DNA"/>
</dbReference>
<organism evidence="3 4">
    <name type="scientific">Acrasis kona</name>
    <dbReference type="NCBI Taxonomy" id="1008807"/>
    <lineage>
        <taxon>Eukaryota</taxon>
        <taxon>Discoba</taxon>
        <taxon>Heterolobosea</taxon>
        <taxon>Tetramitia</taxon>
        <taxon>Eutetramitia</taxon>
        <taxon>Acrasidae</taxon>
        <taxon>Acrasis</taxon>
    </lineage>
</organism>
<proteinExistence type="inferred from homology"/>
<dbReference type="PRINTS" id="PR00080">
    <property type="entry name" value="SDRFAMILY"/>
</dbReference>
<gene>
    <name evidence="3" type="ORF">AKO1_014657</name>
</gene>
<accession>A0AAW2Z1Z0</accession>
<keyword evidence="4" id="KW-1185">Reference proteome</keyword>
<evidence type="ECO:0000313" key="4">
    <source>
        <dbReference type="Proteomes" id="UP001431209"/>
    </source>
</evidence>
<evidence type="ECO:0000256" key="2">
    <source>
        <dbReference type="ARBA" id="ARBA00023002"/>
    </source>
</evidence>
<dbReference type="GO" id="GO:0016491">
    <property type="term" value="F:oxidoreductase activity"/>
    <property type="evidence" value="ECO:0007669"/>
    <property type="project" value="UniProtKB-KW"/>
</dbReference>
<evidence type="ECO:0000256" key="1">
    <source>
        <dbReference type="ARBA" id="ARBA00006484"/>
    </source>
</evidence>
<sequence length="247" mass="26477">MEGKVALVTGGATGIGKAICIQLCHNRCKVAVCDMNEEVGRQTVKELNSQGGEAIFIKVDVTKSEEVQNMVKSVIDKFGRIDYAVNNAGVGGSLSKTENYSESLFDNIMDINLKGVFLCLKYQLKQMVAQGGKGCSIVNTSSISGLSAYRMNSPYSASKFGVVGLTKSTAIEYARMGIRVNCVCPTFTQTAMLPDDKKLQENLIERVPLHRLGTPDDVANAVMFLLSEQSSFITGVALPLCGGLSAL</sequence>
<dbReference type="AlphaFoldDB" id="A0AAW2Z1Z0"/>
<dbReference type="InterPro" id="IPR036291">
    <property type="entry name" value="NAD(P)-bd_dom_sf"/>
</dbReference>
<protein>
    <submittedName>
        <fullName evidence="3">Uncharacterized protein</fullName>
    </submittedName>
</protein>
<name>A0AAW2Z1Z0_9EUKA</name>
<dbReference type="Gene3D" id="3.40.50.720">
    <property type="entry name" value="NAD(P)-binding Rossmann-like Domain"/>
    <property type="match status" value="1"/>
</dbReference>
<evidence type="ECO:0000313" key="3">
    <source>
        <dbReference type="EMBL" id="KAL0483319.1"/>
    </source>
</evidence>
<dbReference type="FunFam" id="3.40.50.720:FF:000084">
    <property type="entry name" value="Short-chain dehydrogenase reductase"/>
    <property type="match status" value="1"/>
</dbReference>
<dbReference type="PANTHER" id="PTHR24321:SF8">
    <property type="entry name" value="ESTRADIOL 17-BETA-DEHYDROGENASE 8-RELATED"/>
    <property type="match status" value="1"/>
</dbReference>
<keyword evidence="2" id="KW-0560">Oxidoreductase</keyword>
<comment type="caution">
    <text evidence="3">The sequence shown here is derived from an EMBL/GenBank/DDBJ whole genome shotgun (WGS) entry which is preliminary data.</text>
</comment>
<dbReference type="PANTHER" id="PTHR24321">
    <property type="entry name" value="DEHYDROGENASES, SHORT CHAIN"/>
    <property type="match status" value="1"/>
</dbReference>
<reference evidence="3 4" key="1">
    <citation type="submission" date="2024-03" db="EMBL/GenBank/DDBJ databases">
        <title>The Acrasis kona genome and developmental transcriptomes reveal deep origins of eukaryotic multicellular pathways.</title>
        <authorList>
            <person name="Sheikh S."/>
            <person name="Fu C.-J."/>
            <person name="Brown M.W."/>
            <person name="Baldauf S.L."/>
        </authorList>
    </citation>
    <scope>NUCLEOTIDE SEQUENCE [LARGE SCALE GENOMIC DNA]</scope>
    <source>
        <strain evidence="3 4">ATCC MYA-3509</strain>
    </source>
</reference>
<dbReference type="InterPro" id="IPR020904">
    <property type="entry name" value="Sc_DH/Rdtase_CS"/>
</dbReference>
<dbReference type="Pfam" id="PF13561">
    <property type="entry name" value="adh_short_C2"/>
    <property type="match status" value="1"/>
</dbReference>
<dbReference type="Proteomes" id="UP001431209">
    <property type="component" value="Unassembled WGS sequence"/>
</dbReference>
<dbReference type="PRINTS" id="PR00081">
    <property type="entry name" value="GDHRDH"/>
</dbReference>
<dbReference type="PROSITE" id="PS00061">
    <property type="entry name" value="ADH_SHORT"/>
    <property type="match status" value="1"/>
</dbReference>
<dbReference type="CDD" id="cd05233">
    <property type="entry name" value="SDR_c"/>
    <property type="match status" value="1"/>
</dbReference>